<sequence length="443" mass="49803">MSKVSPNKAWRVMAYDPALSKSSSQQELKKLASVILFVCFLMALTFRTVINQPDSSPDLFRLNSLTAPEPDSEPPSIQNLSSWKSDVLEITGDIRIHGLSSTVFVASTSPRPMASSIYPYARKGDKYIMDKFVTRWQISLQPPSKLPKCHRRLPSPAVLFSGGGYSGNHFHDFTDILIPLYLTAKQFNRDVHLLVADPRPEWLEKYKLVLENLSRHVSVDVTGEKSVLCFGWTVLGLRAHKEFGIDPKQAPHYTMAGFREFMRATFSLPRAVGPGPRPRMLIISRAANRFLTNEDEVASRARGLGFEVDVDETGWNVTETSRRVNSYDVLVGVHGAGLANMVFLPEGGVVVQIIPFGADLWAKPYFGRPTREMGLKYLEYEVGLNESSLLGKYAEDSEVYRDPGAVYEKGFFHFHAVYLKDQNVSIDLGRFKEVLIRAYELCV</sequence>
<dbReference type="PANTHER" id="PTHR20961">
    <property type="entry name" value="GLYCOSYLTRANSFERASE"/>
    <property type="match status" value="1"/>
</dbReference>
<evidence type="ECO:0000256" key="4">
    <source>
        <dbReference type="ARBA" id="ARBA00023180"/>
    </source>
</evidence>
<evidence type="ECO:0000259" key="6">
    <source>
        <dbReference type="Pfam" id="PF04577"/>
    </source>
</evidence>
<dbReference type="InterPro" id="IPR007657">
    <property type="entry name" value="Glycosyltransferase_61"/>
</dbReference>
<dbReference type="OrthoDB" id="529273at2759"/>
<dbReference type="GO" id="GO:0000139">
    <property type="term" value="C:Golgi membrane"/>
    <property type="evidence" value="ECO:0007669"/>
    <property type="project" value="UniProtKB-SubCell"/>
</dbReference>
<dbReference type="InterPro" id="IPR049625">
    <property type="entry name" value="Glyco_transf_61_cat"/>
</dbReference>
<comment type="caution">
    <text evidence="7">The sequence shown here is derived from an EMBL/GenBank/DDBJ whole genome shotgun (WGS) entry which is preliminary data.</text>
</comment>
<gene>
    <name evidence="7" type="ORF">STAS_18710</name>
</gene>
<keyword evidence="3 7" id="KW-0808">Transferase</keyword>
<evidence type="ECO:0000256" key="1">
    <source>
        <dbReference type="ARBA" id="ARBA00004323"/>
    </source>
</evidence>
<keyword evidence="8" id="KW-1185">Reference proteome</keyword>
<keyword evidence="5" id="KW-0812">Transmembrane</keyword>
<protein>
    <submittedName>
        <fullName evidence="7">Glycosyltransferase family 61 protein</fullName>
    </submittedName>
</protein>
<dbReference type="GO" id="GO:0016763">
    <property type="term" value="F:pentosyltransferase activity"/>
    <property type="evidence" value="ECO:0007669"/>
    <property type="project" value="UniProtKB-ARBA"/>
</dbReference>
<accession>A0A5A7QAF7</accession>
<evidence type="ECO:0000256" key="5">
    <source>
        <dbReference type="SAM" id="Phobius"/>
    </source>
</evidence>
<evidence type="ECO:0000256" key="2">
    <source>
        <dbReference type="ARBA" id="ARBA00022676"/>
    </source>
</evidence>
<comment type="subcellular location">
    <subcellularLocation>
        <location evidence="1">Golgi apparatus membrane</location>
        <topology evidence="1">Single-pass type II membrane protein</topology>
    </subcellularLocation>
</comment>
<feature type="transmembrane region" description="Helical" evidence="5">
    <location>
        <begin position="31"/>
        <end position="50"/>
    </location>
</feature>
<keyword evidence="4" id="KW-0325">Glycoprotein</keyword>
<keyword evidence="5" id="KW-1133">Transmembrane helix</keyword>
<organism evidence="7 8">
    <name type="scientific">Striga asiatica</name>
    <name type="common">Asiatic witchweed</name>
    <name type="synonym">Buchnera asiatica</name>
    <dbReference type="NCBI Taxonomy" id="4170"/>
    <lineage>
        <taxon>Eukaryota</taxon>
        <taxon>Viridiplantae</taxon>
        <taxon>Streptophyta</taxon>
        <taxon>Embryophyta</taxon>
        <taxon>Tracheophyta</taxon>
        <taxon>Spermatophyta</taxon>
        <taxon>Magnoliopsida</taxon>
        <taxon>eudicotyledons</taxon>
        <taxon>Gunneridae</taxon>
        <taxon>Pentapetalae</taxon>
        <taxon>asterids</taxon>
        <taxon>lamiids</taxon>
        <taxon>Lamiales</taxon>
        <taxon>Orobanchaceae</taxon>
        <taxon>Buchnereae</taxon>
        <taxon>Striga</taxon>
    </lineage>
</organism>
<reference evidence="8" key="1">
    <citation type="journal article" date="2019" name="Curr. Biol.">
        <title>Genome Sequence of Striga asiatica Provides Insight into the Evolution of Plant Parasitism.</title>
        <authorList>
            <person name="Yoshida S."/>
            <person name="Kim S."/>
            <person name="Wafula E.K."/>
            <person name="Tanskanen J."/>
            <person name="Kim Y.M."/>
            <person name="Honaas L."/>
            <person name="Yang Z."/>
            <person name="Spallek T."/>
            <person name="Conn C.E."/>
            <person name="Ichihashi Y."/>
            <person name="Cheong K."/>
            <person name="Cui S."/>
            <person name="Der J.P."/>
            <person name="Gundlach H."/>
            <person name="Jiao Y."/>
            <person name="Hori C."/>
            <person name="Ishida J.K."/>
            <person name="Kasahara H."/>
            <person name="Kiba T."/>
            <person name="Kim M.S."/>
            <person name="Koo N."/>
            <person name="Laohavisit A."/>
            <person name="Lee Y.H."/>
            <person name="Lumba S."/>
            <person name="McCourt P."/>
            <person name="Mortimer J.C."/>
            <person name="Mutuku J.M."/>
            <person name="Nomura T."/>
            <person name="Sasaki-Sekimoto Y."/>
            <person name="Seto Y."/>
            <person name="Wang Y."/>
            <person name="Wakatake T."/>
            <person name="Sakakibara H."/>
            <person name="Demura T."/>
            <person name="Yamaguchi S."/>
            <person name="Yoneyama K."/>
            <person name="Manabe R.I."/>
            <person name="Nelson D.C."/>
            <person name="Schulman A.H."/>
            <person name="Timko M.P."/>
            <person name="dePamphilis C.W."/>
            <person name="Choi D."/>
            <person name="Shirasu K."/>
        </authorList>
    </citation>
    <scope>NUCLEOTIDE SEQUENCE [LARGE SCALE GENOMIC DNA]</scope>
    <source>
        <strain evidence="8">cv. UVA1</strain>
    </source>
</reference>
<keyword evidence="2" id="KW-0328">Glycosyltransferase</keyword>
<dbReference type="Proteomes" id="UP000325081">
    <property type="component" value="Unassembled WGS sequence"/>
</dbReference>
<dbReference type="EMBL" id="BKCP01006217">
    <property type="protein sequence ID" value="GER41952.1"/>
    <property type="molecule type" value="Genomic_DNA"/>
</dbReference>
<dbReference type="Pfam" id="PF04577">
    <property type="entry name" value="Glyco_transf_61"/>
    <property type="match status" value="1"/>
</dbReference>
<keyword evidence="5" id="KW-0472">Membrane</keyword>
<evidence type="ECO:0000313" key="8">
    <source>
        <dbReference type="Proteomes" id="UP000325081"/>
    </source>
</evidence>
<dbReference type="AlphaFoldDB" id="A0A5A7QAF7"/>
<name>A0A5A7QAF7_STRAF</name>
<feature type="domain" description="Glycosyltransferase 61 catalytic" evidence="6">
    <location>
        <begin position="185"/>
        <end position="351"/>
    </location>
</feature>
<proteinExistence type="predicted"/>
<evidence type="ECO:0000256" key="3">
    <source>
        <dbReference type="ARBA" id="ARBA00022679"/>
    </source>
</evidence>
<evidence type="ECO:0000313" key="7">
    <source>
        <dbReference type="EMBL" id="GER41952.1"/>
    </source>
</evidence>
<dbReference type="PANTHER" id="PTHR20961:SF5">
    <property type="entry name" value="GLYCOSYLTRANSFERASE-RELATED"/>
    <property type="match status" value="1"/>
</dbReference>